<dbReference type="AlphaFoldDB" id="A0A166C5D5"/>
<name>A0A166C5D5_METOA</name>
<dbReference type="RefSeq" id="WP_063720518.1">
    <property type="nucleotide sequence ID" value="NZ_LT985167.1"/>
</dbReference>
<dbReference type="STRING" id="66851.MBORA_16320"/>
<dbReference type="EMBL" id="LWMU01000092">
    <property type="protein sequence ID" value="KZX11387.1"/>
    <property type="molecule type" value="Genomic_DNA"/>
</dbReference>
<comment type="caution">
    <text evidence="1">The sequence shown here is derived from an EMBL/GenBank/DDBJ whole genome shotgun (WGS) entry which is preliminary data.</text>
</comment>
<organism evidence="1 2">
    <name type="scientific">Methanobrevibacter oralis</name>
    <dbReference type="NCBI Taxonomy" id="66851"/>
    <lineage>
        <taxon>Archaea</taxon>
        <taxon>Methanobacteriati</taxon>
        <taxon>Methanobacteriota</taxon>
        <taxon>Methanomada group</taxon>
        <taxon>Methanobacteria</taxon>
        <taxon>Methanobacteriales</taxon>
        <taxon>Methanobacteriaceae</taxon>
        <taxon>Methanobrevibacter</taxon>
    </lineage>
</organism>
<accession>A0A166C5D5</accession>
<dbReference type="PATRIC" id="fig|66851.6.peg.1771"/>
<protein>
    <submittedName>
        <fullName evidence="1">Uncharacterized protein</fullName>
    </submittedName>
</protein>
<keyword evidence="2" id="KW-1185">Reference proteome</keyword>
<evidence type="ECO:0000313" key="1">
    <source>
        <dbReference type="EMBL" id="KZX11387.1"/>
    </source>
</evidence>
<evidence type="ECO:0000313" key="2">
    <source>
        <dbReference type="Proteomes" id="UP000077428"/>
    </source>
</evidence>
<gene>
    <name evidence="1" type="ORF">MBORA_16320</name>
</gene>
<dbReference type="Proteomes" id="UP000077428">
    <property type="component" value="Unassembled WGS sequence"/>
</dbReference>
<reference evidence="2" key="1">
    <citation type="journal article" date="2016" name="Genome Announc.">
        <title>Draft Genome Sequences of Methanobrevibacter curvatus DSM11111, Methanobrevibacter cuticularis DSM11139, Methanobrevibacter filiformis DSM11501, and Methanobrevibacter oralis DSM7256.</title>
        <authorList>
            <person name="Poehlein A."/>
            <person name="Seedorf H."/>
        </authorList>
    </citation>
    <scope>NUCLEOTIDE SEQUENCE [LARGE SCALE GENOMIC DNA]</scope>
    <source>
        <strain evidence="2">DSM 7256 / JCM 30027 / ZR</strain>
    </source>
</reference>
<proteinExistence type="predicted"/>
<sequence>MINIKGTYNISFKFQNMFLNEEFIVSGENIITLLGESFFLNRAINEYFSPIQYIVIGDGINKPKKTDFTLGHETSRKKCITKVDLQKKQILLIGSFNVSEMIGTTEIGTSNGDILISHDVYDKIDESFLNPSVGDIRVEYGFQLSTGSLKGDWSESENNTYYSYEPNEVIGVIEDGKSGYKNVNSLNELVNGSYYYDLTTKNLYIKTTNALSPNYHEIIVQVR</sequence>